<evidence type="ECO:0000256" key="6">
    <source>
        <dbReference type="ARBA" id="ARBA00023139"/>
    </source>
</evidence>
<sequence>MMRIRQMGILILVCLLVGGCGRMPEIQNMAYATAIGVDYKDGKWIAYAQILNFATVARTEEIALGKSFPVWVGEGKGDTLSLALTDVGRTAQLRMFWGHVKVVVMSENALKMGVNNIYGTINRYREVRYNVLVYGTRRSIKDIFTQKSILNMSPLDTAMFTASQMSSVQSIVLPVTGNQIIAYLNEEGEPGYMPSIDFDTVDWTEDKKAKPMFMISGAYFFRDMKMFGWLSTEQLTGIRWADPRLERTPIEVDREGKAVATIMLEHPKMRIRPSLENGQARFDIRVDTDGYVMEMVQDTDLLTLTEYAKEDIREEIELTYRNGLHIRSDPFQLGQILYRSKPKVFRQISTGTPYFLDKHSIKNIDVHVHLQTTGKYKGTKP</sequence>
<comment type="subcellular location">
    <subcellularLocation>
        <location evidence="1">Membrane</location>
        <topology evidence="1">Lipid-anchor</topology>
    </subcellularLocation>
</comment>
<evidence type="ECO:0000256" key="7">
    <source>
        <dbReference type="ARBA" id="ARBA00023288"/>
    </source>
</evidence>
<reference evidence="10 11" key="1">
    <citation type="submission" date="2018-08" db="EMBL/GenBank/DDBJ databases">
        <title>Paenibacillus sp. M4BSY-1, whole genome shotgun sequence.</title>
        <authorList>
            <person name="Tuo L."/>
        </authorList>
    </citation>
    <scope>NUCLEOTIDE SEQUENCE [LARGE SCALE GENOMIC DNA]</scope>
    <source>
        <strain evidence="10 11">M4BSY-1</strain>
    </source>
</reference>
<dbReference type="InterPro" id="IPR038501">
    <property type="entry name" value="Spore_GerAC_C_sf"/>
</dbReference>
<keyword evidence="5" id="KW-0472">Membrane</keyword>
<evidence type="ECO:0000256" key="2">
    <source>
        <dbReference type="ARBA" id="ARBA00007886"/>
    </source>
</evidence>
<dbReference type="Gene3D" id="3.30.300.210">
    <property type="entry name" value="Nutrient germinant receptor protein C, domain 3"/>
    <property type="match status" value="1"/>
</dbReference>
<comment type="caution">
    <text evidence="10">The sequence shown here is derived from an EMBL/GenBank/DDBJ whole genome shotgun (WGS) entry which is preliminary data.</text>
</comment>
<dbReference type="PROSITE" id="PS51257">
    <property type="entry name" value="PROKAR_LIPOPROTEIN"/>
    <property type="match status" value="1"/>
</dbReference>
<dbReference type="GO" id="GO:0009847">
    <property type="term" value="P:spore germination"/>
    <property type="evidence" value="ECO:0007669"/>
    <property type="project" value="InterPro"/>
</dbReference>
<dbReference type="Pfam" id="PF25198">
    <property type="entry name" value="Spore_GerAC_N"/>
    <property type="match status" value="1"/>
</dbReference>
<gene>
    <name evidence="10" type="ORF">DX130_15140</name>
</gene>
<evidence type="ECO:0000259" key="8">
    <source>
        <dbReference type="Pfam" id="PF05504"/>
    </source>
</evidence>
<dbReference type="PANTHER" id="PTHR35789:SF1">
    <property type="entry name" value="SPORE GERMINATION PROTEIN B3"/>
    <property type="match status" value="1"/>
</dbReference>
<dbReference type="PANTHER" id="PTHR35789">
    <property type="entry name" value="SPORE GERMINATION PROTEIN B3"/>
    <property type="match status" value="1"/>
</dbReference>
<dbReference type="InterPro" id="IPR057336">
    <property type="entry name" value="GerAC_N"/>
</dbReference>
<evidence type="ECO:0000313" key="10">
    <source>
        <dbReference type="EMBL" id="REK74974.1"/>
    </source>
</evidence>
<dbReference type="GO" id="GO:0016020">
    <property type="term" value="C:membrane"/>
    <property type="evidence" value="ECO:0007669"/>
    <property type="project" value="UniProtKB-SubCell"/>
</dbReference>
<dbReference type="Pfam" id="PF05504">
    <property type="entry name" value="Spore_GerAC"/>
    <property type="match status" value="1"/>
</dbReference>
<name>A0A371PGK5_9BACL</name>
<feature type="domain" description="Spore germination GerAC-like C-terminal" evidence="8">
    <location>
        <begin position="216"/>
        <end position="372"/>
    </location>
</feature>
<comment type="similarity">
    <text evidence="2">Belongs to the GerABKC lipoprotein family.</text>
</comment>
<dbReference type="EMBL" id="QUBQ01000002">
    <property type="protein sequence ID" value="REK74974.1"/>
    <property type="molecule type" value="Genomic_DNA"/>
</dbReference>
<keyword evidence="11" id="KW-1185">Reference proteome</keyword>
<evidence type="ECO:0000259" key="9">
    <source>
        <dbReference type="Pfam" id="PF25198"/>
    </source>
</evidence>
<dbReference type="NCBIfam" id="TIGR02887">
    <property type="entry name" value="spore_ger_x_C"/>
    <property type="match status" value="1"/>
</dbReference>
<keyword evidence="7" id="KW-0449">Lipoprotein</keyword>
<evidence type="ECO:0000256" key="1">
    <source>
        <dbReference type="ARBA" id="ARBA00004635"/>
    </source>
</evidence>
<feature type="domain" description="Spore germination protein N-terminal" evidence="9">
    <location>
        <begin position="25"/>
        <end position="196"/>
    </location>
</feature>
<evidence type="ECO:0000313" key="11">
    <source>
        <dbReference type="Proteomes" id="UP000261905"/>
    </source>
</evidence>
<accession>A0A371PGK5</accession>
<evidence type="ECO:0000256" key="4">
    <source>
        <dbReference type="ARBA" id="ARBA00022729"/>
    </source>
</evidence>
<protein>
    <submittedName>
        <fullName evidence="10">Ger(X)C family spore germination protein</fullName>
    </submittedName>
</protein>
<organism evidence="10 11">
    <name type="scientific">Paenibacillus paeoniae</name>
    <dbReference type="NCBI Taxonomy" id="2292705"/>
    <lineage>
        <taxon>Bacteria</taxon>
        <taxon>Bacillati</taxon>
        <taxon>Bacillota</taxon>
        <taxon>Bacilli</taxon>
        <taxon>Bacillales</taxon>
        <taxon>Paenibacillaceae</taxon>
        <taxon>Paenibacillus</taxon>
    </lineage>
</organism>
<keyword evidence="3" id="KW-0309">Germination</keyword>
<proteinExistence type="inferred from homology"/>
<dbReference type="AlphaFoldDB" id="A0A371PGK5"/>
<dbReference type="RefSeq" id="WP_116046735.1">
    <property type="nucleotide sequence ID" value="NZ_QUBQ01000002.1"/>
</dbReference>
<dbReference type="InterPro" id="IPR046953">
    <property type="entry name" value="Spore_GerAC-like_C"/>
</dbReference>
<dbReference type="Proteomes" id="UP000261905">
    <property type="component" value="Unassembled WGS sequence"/>
</dbReference>
<keyword evidence="6" id="KW-0564">Palmitate</keyword>
<evidence type="ECO:0000256" key="3">
    <source>
        <dbReference type="ARBA" id="ARBA00022544"/>
    </source>
</evidence>
<dbReference type="InterPro" id="IPR008844">
    <property type="entry name" value="Spore_GerAC-like"/>
</dbReference>
<evidence type="ECO:0000256" key="5">
    <source>
        <dbReference type="ARBA" id="ARBA00023136"/>
    </source>
</evidence>
<keyword evidence="4" id="KW-0732">Signal</keyword>
<dbReference type="OrthoDB" id="2380468at2"/>